<feature type="signal peptide" evidence="4">
    <location>
        <begin position="1"/>
        <end position="22"/>
    </location>
</feature>
<dbReference type="PROSITE" id="PS51257">
    <property type="entry name" value="PROKAR_LIPOPROTEIN"/>
    <property type="match status" value="1"/>
</dbReference>
<evidence type="ECO:0000313" key="6">
    <source>
        <dbReference type="Proteomes" id="UP001056336"/>
    </source>
</evidence>
<dbReference type="Pfam" id="PF13416">
    <property type="entry name" value="SBP_bac_8"/>
    <property type="match status" value="1"/>
</dbReference>
<dbReference type="RefSeq" id="WP_249773076.1">
    <property type="nucleotide sequence ID" value="NZ_CP097332.1"/>
</dbReference>
<sequence length="430" mass="44006">MRLVRSGAAAVMAAVLTAAGLAGCSSSGSKASSSGGTGAVNLSFWNGLTGPDKAAVDQIISSFNSSHPNIKVTSDPIPWDVLYTKLLPAFGAGKGPDLVGISSDQLPGYASKHVLQPIDSMFSNGVDKSTIVPSALNAGIYGGKQYGVPIESTPVMLYYNKKMFSAAGISKAPANWDEWAADAKKLTLPGGTGGNPKQYGMAIGTNNTVELMPILMWMADGGILSDDGKNVLLNNAGSKQAIQYWANLIHDNHISPTGLTGGDADKLIESAKAAMEVNGPWATTGYKAAGIDYGLAPVPVGPNGKNASVGVTTVLGVSSKANAEKMKAASTFYAYWTQQSSQTNLSLKSGFPPVTTNVPGSALSANPDVAAFAAQAGSTRALAPGQTSFAAIQNDVYDPTIEKIIANPGQTGSLLDQAATQVQGMLSTGG</sequence>
<dbReference type="CDD" id="cd14748">
    <property type="entry name" value="PBP2_UgpB"/>
    <property type="match status" value="1"/>
</dbReference>
<gene>
    <name evidence="5" type="ORF">M6D93_04045</name>
</gene>
<dbReference type="Proteomes" id="UP001056336">
    <property type="component" value="Chromosome"/>
</dbReference>
<keyword evidence="3 4" id="KW-0732">Signal</keyword>
<organism evidence="5 6">
    <name type="scientific">Jatrophihabitans telluris</name>
    <dbReference type="NCBI Taxonomy" id="2038343"/>
    <lineage>
        <taxon>Bacteria</taxon>
        <taxon>Bacillati</taxon>
        <taxon>Actinomycetota</taxon>
        <taxon>Actinomycetes</taxon>
        <taxon>Jatrophihabitantales</taxon>
        <taxon>Jatrophihabitantaceae</taxon>
        <taxon>Jatrophihabitans</taxon>
    </lineage>
</organism>
<dbReference type="EMBL" id="CP097332">
    <property type="protein sequence ID" value="UQX89180.1"/>
    <property type="molecule type" value="Genomic_DNA"/>
</dbReference>
<dbReference type="PANTHER" id="PTHR30061">
    <property type="entry name" value="MALTOSE-BINDING PERIPLASMIC PROTEIN"/>
    <property type="match status" value="1"/>
</dbReference>
<protein>
    <submittedName>
        <fullName evidence="5">ABC transporter substrate-binding protein</fullName>
    </submittedName>
</protein>
<comment type="similarity">
    <text evidence="1">Belongs to the bacterial solute-binding protein 1 family.</text>
</comment>
<reference evidence="5" key="1">
    <citation type="journal article" date="2018" name="Int. J. Syst. Evol. Microbiol.">
        <title>Jatrophihabitans telluris sp. nov., isolated from sediment soil of lava forest wetlands and the emended description of the genus Jatrophihabitans.</title>
        <authorList>
            <person name="Lee K.C."/>
            <person name="Suh M.K."/>
            <person name="Eom M.K."/>
            <person name="Kim K.K."/>
            <person name="Kim J.S."/>
            <person name="Kim D.S."/>
            <person name="Ko S.H."/>
            <person name="Shin Y.K."/>
            <person name="Lee J.S."/>
        </authorList>
    </citation>
    <scope>NUCLEOTIDE SEQUENCE</scope>
    <source>
        <strain evidence="5">N237</strain>
    </source>
</reference>
<keyword evidence="2" id="KW-0813">Transport</keyword>
<dbReference type="PANTHER" id="PTHR30061:SF50">
    <property type="entry name" value="MALTOSE_MALTODEXTRIN-BINDING PERIPLASMIC PROTEIN"/>
    <property type="match status" value="1"/>
</dbReference>
<name>A0ABY4R028_9ACTN</name>
<dbReference type="SUPFAM" id="SSF53850">
    <property type="entry name" value="Periplasmic binding protein-like II"/>
    <property type="match status" value="1"/>
</dbReference>
<dbReference type="InterPro" id="IPR006059">
    <property type="entry name" value="SBP"/>
</dbReference>
<evidence type="ECO:0000256" key="3">
    <source>
        <dbReference type="ARBA" id="ARBA00022729"/>
    </source>
</evidence>
<evidence type="ECO:0000256" key="1">
    <source>
        <dbReference type="ARBA" id="ARBA00008520"/>
    </source>
</evidence>
<evidence type="ECO:0000256" key="2">
    <source>
        <dbReference type="ARBA" id="ARBA00022448"/>
    </source>
</evidence>
<keyword evidence="6" id="KW-1185">Reference proteome</keyword>
<dbReference type="Gene3D" id="3.40.190.10">
    <property type="entry name" value="Periplasmic binding protein-like II"/>
    <property type="match status" value="1"/>
</dbReference>
<reference evidence="5" key="2">
    <citation type="submission" date="2022-05" db="EMBL/GenBank/DDBJ databases">
        <authorList>
            <person name="Kim J.-S."/>
            <person name="Lee K."/>
            <person name="Suh M."/>
            <person name="Eom M."/>
            <person name="Kim J.-S."/>
            <person name="Kim D.-S."/>
            <person name="Ko S.-H."/>
            <person name="Shin Y."/>
            <person name="Lee J.-S."/>
        </authorList>
    </citation>
    <scope>NUCLEOTIDE SEQUENCE</scope>
    <source>
        <strain evidence="5">N237</strain>
    </source>
</reference>
<proteinExistence type="inferred from homology"/>
<feature type="chain" id="PRO_5045425392" evidence="4">
    <location>
        <begin position="23"/>
        <end position="430"/>
    </location>
</feature>
<evidence type="ECO:0000313" key="5">
    <source>
        <dbReference type="EMBL" id="UQX89180.1"/>
    </source>
</evidence>
<evidence type="ECO:0000256" key="4">
    <source>
        <dbReference type="SAM" id="SignalP"/>
    </source>
</evidence>
<accession>A0ABY4R028</accession>